<evidence type="ECO:0000313" key="2">
    <source>
        <dbReference type="Proteomes" id="UP001500021"/>
    </source>
</evidence>
<protein>
    <submittedName>
        <fullName evidence="1">Uncharacterized protein</fullName>
    </submittedName>
</protein>
<dbReference type="EMBL" id="BAAAFA010000001">
    <property type="protein sequence ID" value="GAA0811350.1"/>
    <property type="molecule type" value="Genomic_DNA"/>
</dbReference>
<keyword evidence="2" id="KW-1185">Reference proteome</keyword>
<reference evidence="1 2" key="1">
    <citation type="journal article" date="2019" name="Int. J. Syst. Evol. Microbiol.">
        <title>The Global Catalogue of Microorganisms (GCM) 10K type strain sequencing project: providing services to taxonomists for standard genome sequencing and annotation.</title>
        <authorList>
            <consortium name="The Broad Institute Genomics Platform"/>
            <consortium name="The Broad Institute Genome Sequencing Center for Infectious Disease"/>
            <person name="Wu L."/>
            <person name="Ma J."/>
        </authorList>
    </citation>
    <scope>NUCLEOTIDE SEQUENCE [LARGE SCALE GENOMIC DNA]</scope>
    <source>
        <strain evidence="1 2">JCM 15608</strain>
    </source>
</reference>
<comment type="caution">
    <text evidence="1">The sequence shown here is derived from an EMBL/GenBank/DDBJ whole genome shotgun (WGS) entry which is preliminary data.</text>
</comment>
<dbReference type="RefSeq" id="WP_343814346.1">
    <property type="nucleotide sequence ID" value="NZ_BAAAFA010000001.1"/>
</dbReference>
<gene>
    <name evidence="1" type="ORF">GCM10009111_03740</name>
</gene>
<accession>A0ABN1L2Z1</accession>
<sequence>MANRFLYIDPIESSENTYVNIFEVFQRLYLSYFNKIYTRGLDHSDIIELAEKDSYFHFSKLSSKLKLFSCDIPLIFGPRECLIEVIEALVSVGQNYQIELVLVDHFNNEILGSLELNKYITLKNAETGEAELKVDNDECLVFSSIILLRQSVLCLRISGSIRINSPIKIKARLNGDL</sequence>
<proteinExistence type="predicted"/>
<dbReference type="Proteomes" id="UP001500021">
    <property type="component" value="Unassembled WGS sequence"/>
</dbReference>
<evidence type="ECO:0000313" key="1">
    <source>
        <dbReference type="EMBL" id="GAA0811350.1"/>
    </source>
</evidence>
<name>A0ABN1L2Z1_9GAMM</name>
<organism evidence="1 2">
    <name type="scientific">Colwellia asteriadis</name>
    <dbReference type="NCBI Taxonomy" id="517723"/>
    <lineage>
        <taxon>Bacteria</taxon>
        <taxon>Pseudomonadati</taxon>
        <taxon>Pseudomonadota</taxon>
        <taxon>Gammaproteobacteria</taxon>
        <taxon>Alteromonadales</taxon>
        <taxon>Colwelliaceae</taxon>
        <taxon>Colwellia</taxon>
    </lineage>
</organism>